<sequence>MADKPSRALVIFGDGIAPLLLPSHGSLHSFASQAACGFLALRVSPPSEAEGERIVRDLAQLLDSYDFYVSEDNAEAIADSNCPTLSERFMGLKAAMVTSCPSIKSFARKLGFSILQESELIKPDSSTATLHSVSNYSDIVSKLLHHLGFSGKDILEKYDFDLLFLHIMTHEKPANEKENLVNGLNDLVGGVMEKAHPGSIIGSRLHLSIVLSYGYVSECEKDCFLHSSSPLIDSNSDLSLLHPCQSYTIKGGHRLHDIRHHHPMLMAQWQEGVTRRDKVKAFSFEEFKENGANLAMLSDHFLHEIAFKLWKAPKYGA</sequence>
<organism evidence="1 2">
    <name type="scientific">Vanilla planifolia</name>
    <name type="common">Vanilla</name>
    <dbReference type="NCBI Taxonomy" id="51239"/>
    <lineage>
        <taxon>Eukaryota</taxon>
        <taxon>Viridiplantae</taxon>
        <taxon>Streptophyta</taxon>
        <taxon>Embryophyta</taxon>
        <taxon>Tracheophyta</taxon>
        <taxon>Spermatophyta</taxon>
        <taxon>Magnoliopsida</taxon>
        <taxon>Liliopsida</taxon>
        <taxon>Asparagales</taxon>
        <taxon>Orchidaceae</taxon>
        <taxon>Vanilloideae</taxon>
        <taxon>Vanilleae</taxon>
        <taxon>Vanilla</taxon>
    </lineage>
</organism>
<dbReference type="Proteomes" id="UP000636800">
    <property type="component" value="Chromosome 2"/>
</dbReference>
<evidence type="ECO:0000313" key="1">
    <source>
        <dbReference type="EMBL" id="KAG0491433.1"/>
    </source>
</evidence>
<evidence type="ECO:0008006" key="3">
    <source>
        <dbReference type="Google" id="ProtNLM"/>
    </source>
</evidence>
<comment type="caution">
    <text evidence="1">The sequence shown here is derived from an EMBL/GenBank/DDBJ whole genome shotgun (WGS) entry which is preliminary data.</text>
</comment>
<dbReference type="PANTHER" id="PTHR35506">
    <property type="entry name" value="OS02G0135600 PROTEIN"/>
    <property type="match status" value="1"/>
</dbReference>
<accession>A0A835RSM2</accession>
<dbReference type="PANTHER" id="PTHR35506:SF1">
    <property type="entry name" value="OS02G0135600 PROTEIN"/>
    <property type="match status" value="1"/>
</dbReference>
<protein>
    <recommendedName>
        <fullName evidence="3">AT5G11810-like protein</fullName>
    </recommendedName>
</protein>
<proteinExistence type="predicted"/>
<name>A0A835RSM2_VANPL</name>
<reference evidence="1 2" key="1">
    <citation type="journal article" date="2020" name="Nat. Food">
        <title>A phased Vanilla planifolia genome enables genetic improvement of flavour and production.</title>
        <authorList>
            <person name="Hasing T."/>
            <person name="Tang H."/>
            <person name="Brym M."/>
            <person name="Khazi F."/>
            <person name="Huang T."/>
            <person name="Chambers A.H."/>
        </authorList>
    </citation>
    <scope>NUCLEOTIDE SEQUENCE [LARGE SCALE GENOMIC DNA]</scope>
    <source>
        <tissue evidence="1">Leaf</tissue>
    </source>
</reference>
<dbReference type="EMBL" id="JADCNL010000002">
    <property type="protein sequence ID" value="KAG0491433.1"/>
    <property type="molecule type" value="Genomic_DNA"/>
</dbReference>
<dbReference type="OrthoDB" id="686606at2759"/>
<dbReference type="AlphaFoldDB" id="A0A835RSM2"/>
<gene>
    <name evidence="1" type="ORF">HPP92_004831</name>
</gene>
<keyword evidence="2" id="KW-1185">Reference proteome</keyword>
<evidence type="ECO:0000313" key="2">
    <source>
        <dbReference type="Proteomes" id="UP000636800"/>
    </source>
</evidence>